<dbReference type="InterPro" id="IPR040506">
    <property type="entry name" value="RACo_linker"/>
</dbReference>
<dbReference type="InterPro" id="IPR052911">
    <property type="entry name" value="Corrinoid_activation_enz"/>
</dbReference>
<proteinExistence type="predicted"/>
<name>X0UZF1_9ZZZZ</name>
<dbReference type="InterPro" id="IPR001041">
    <property type="entry name" value="2Fe-2S_ferredoxin-type"/>
</dbReference>
<dbReference type="PANTHER" id="PTHR42895:SF2">
    <property type="entry name" value="IRON-SULFUR CLUSTER PROTEIN"/>
    <property type="match status" value="1"/>
</dbReference>
<organism evidence="2">
    <name type="scientific">marine sediment metagenome</name>
    <dbReference type="NCBI Taxonomy" id="412755"/>
    <lineage>
        <taxon>unclassified sequences</taxon>
        <taxon>metagenomes</taxon>
        <taxon>ecological metagenomes</taxon>
    </lineage>
</organism>
<dbReference type="InterPro" id="IPR041414">
    <property type="entry name" value="Raco-like_middle"/>
</dbReference>
<dbReference type="PROSITE" id="PS51085">
    <property type="entry name" value="2FE2S_FER_2"/>
    <property type="match status" value="1"/>
</dbReference>
<dbReference type="GO" id="GO:0051536">
    <property type="term" value="F:iron-sulfur cluster binding"/>
    <property type="evidence" value="ECO:0007669"/>
    <property type="project" value="InterPro"/>
</dbReference>
<dbReference type="InterPro" id="IPR012675">
    <property type="entry name" value="Beta-grasp_dom_sf"/>
</dbReference>
<evidence type="ECO:0000313" key="2">
    <source>
        <dbReference type="EMBL" id="GAF93800.1"/>
    </source>
</evidence>
<dbReference type="SUPFAM" id="SSF54292">
    <property type="entry name" value="2Fe-2S ferredoxin-like"/>
    <property type="match status" value="1"/>
</dbReference>
<reference evidence="2" key="1">
    <citation type="journal article" date="2014" name="Front. Microbiol.">
        <title>High frequency of phylogenetically diverse reductive dehalogenase-homologous genes in deep subseafloor sedimentary metagenomes.</title>
        <authorList>
            <person name="Kawai M."/>
            <person name="Futagami T."/>
            <person name="Toyoda A."/>
            <person name="Takaki Y."/>
            <person name="Nishi S."/>
            <person name="Hori S."/>
            <person name="Arai W."/>
            <person name="Tsubouchi T."/>
            <person name="Morono Y."/>
            <person name="Uchiyama I."/>
            <person name="Ito T."/>
            <person name="Fujiyama A."/>
            <person name="Inagaki F."/>
            <person name="Takami H."/>
        </authorList>
    </citation>
    <scope>NUCLEOTIDE SEQUENCE</scope>
    <source>
        <strain evidence="2">Expedition CK06-06</strain>
    </source>
</reference>
<dbReference type="Pfam" id="PF17651">
    <property type="entry name" value="Raco_middle"/>
    <property type="match status" value="1"/>
</dbReference>
<dbReference type="Gene3D" id="3.10.20.880">
    <property type="match status" value="1"/>
</dbReference>
<dbReference type="InterPro" id="IPR036010">
    <property type="entry name" value="2Fe-2S_ferredoxin-like_sf"/>
</dbReference>
<sequence>MKVKFSPEGKTAKVQAGETILEAARKANAYINSACGGDGICGKCKVIVKKGSVKSPATNLLSRDEVQKGYVLACQAVVQSDLEIEVAAGARPEEAQIVVDGQPPLYSRVDEMQSTEKLEKKIKFETSPLATKMYLELPAPTLKDNTADLQRIYSEIRKQRKEPIMQTGLAVVKQLSQLLRDADWKVTVTLGKRNDTTEVVQVERGDTSARNFGIAVDVGTTTVVAKLIDLATGNVLSAKGTYNKQISYGEDVI</sequence>
<accession>X0UZF1</accession>
<dbReference type="EMBL" id="BARS01010459">
    <property type="protein sequence ID" value="GAF93800.1"/>
    <property type="molecule type" value="Genomic_DNA"/>
</dbReference>
<evidence type="ECO:0000259" key="1">
    <source>
        <dbReference type="PROSITE" id="PS51085"/>
    </source>
</evidence>
<gene>
    <name evidence="2" type="ORF">S01H1_19378</name>
</gene>
<feature type="non-terminal residue" evidence="2">
    <location>
        <position position="253"/>
    </location>
</feature>
<dbReference type="PANTHER" id="PTHR42895">
    <property type="entry name" value="IRON-SULFUR CLUSTER-BINDING PROTEIN-RELATED"/>
    <property type="match status" value="1"/>
</dbReference>
<dbReference type="Gene3D" id="3.30.420.480">
    <property type="entry name" value="Domain of unknown function (DUF4445)"/>
    <property type="match status" value="1"/>
</dbReference>
<feature type="domain" description="2Fe-2S ferredoxin-type" evidence="1">
    <location>
        <begin position="1"/>
        <end position="90"/>
    </location>
</feature>
<dbReference type="CDD" id="cd00207">
    <property type="entry name" value="fer2"/>
    <property type="match status" value="1"/>
</dbReference>
<dbReference type="Pfam" id="PF00111">
    <property type="entry name" value="Fer2"/>
    <property type="match status" value="1"/>
</dbReference>
<comment type="caution">
    <text evidence="2">The sequence shown here is derived from an EMBL/GenBank/DDBJ whole genome shotgun (WGS) entry which is preliminary data.</text>
</comment>
<dbReference type="Gene3D" id="3.10.20.30">
    <property type="match status" value="1"/>
</dbReference>
<dbReference type="InterPro" id="IPR042259">
    <property type="entry name" value="Raco-like_middle_sf"/>
</dbReference>
<protein>
    <recommendedName>
        <fullName evidence="1">2Fe-2S ferredoxin-type domain-containing protein</fullName>
    </recommendedName>
</protein>
<dbReference type="Pfam" id="PF17650">
    <property type="entry name" value="RACo_linker"/>
    <property type="match status" value="1"/>
</dbReference>
<dbReference type="AlphaFoldDB" id="X0UZF1"/>